<feature type="signal peptide" evidence="1">
    <location>
        <begin position="1"/>
        <end position="19"/>
    </location>
</feature>
<feature type="chain" id="PRO_5045442186" description="Ig-like domain-containing protein" evidence="1">
    <location>
        <begin position="20"/>
        <end position="1380"/>
    </location>
</feature>
<keyword evidence="1" id="KW-0732">Signal</keyword>
<dbReference type="Proteomes" id="UP000613030">
    <property type="component" value="Unassembled WGS sequence"/>
</dbReference>
<sequence>MQVRFSVFFFLLLVLRGHAQNISVDPYTGGASTTVPLWTLVSGSLSYPIVLTNTSDGLKVGDYVGAIGIGWRISTGSIARSVRGVPDDASTATAQGWLVNNTAATIGGFVPTADANLTDFADETADYNFLNALGGFSGTVVRDTEPDMYYINAAGLSGTFTFDNAGQIAFLEKSDYRVTYVKDAAGKIISFSVVNEAGVTYSFGMPIGMNNTATSDDESKINHFKYQYNLRRASSGYNAKWCLTAMESANGDKISFEYYTPLSTLTFDGETILLRSGSQSNNVYASVYNTNSGSVANFKQYETRIIGRQDPQFSKAITSSGRVEILNSSITLPSGEYSFTQPLVGGVVVYGERVQNKDVMIRKFLFSQEAINAEHIVLRSITEVGPHLSKPPIVFDYYGVNFTTKTLDMLVSPDEADAFDHVDEYGYRNSNGTADRKLKTFTYPGKDGADRHRNKPISSYGQEHYETGGLYSEQMDLGSLLALNISQVQLPTGGVKRIFYEPNLYRDVLAQQNYYGGGIRVSRLEVHDGIDASKDIVTNYTYEKANGVSSGVLLHRPLRAFTINSHTDLVTGVKTYYDALVSGGFSAEEIVKRTTIIANGEALNSDSHPGSWVGYSEVTISQPGNGKTVYEFNIPIPFGTTTATDWEASKTRVARSHPTGEYSTTARDMGPITGYYAYPFAPNPNNYVNGQLKTVSVIDEAGKTLQKTAYEYTVPPAPVKVYALRFDQYKNPITYTVVKEINGVPTNTYPTGEFPMFLYSRYEINTNTRSRVKKITVTSYDQAPATGYTEDVKTYAYTGATQDRLSSITQTGSDGVEYVTQYKYPADYTITGAWTQQYSRVKAIAKLKDKNIIVPIEIWSTKKEGAETPAVTGANLTTFEYNAATDNVYAKRDYVFATRDAVASFTPSSITNNGTITTFTFDSTKYNQYVDHLHHDSHGQAGSTLSYTKDKSAVHTYASNGLVQLSISNALADEVVYSDFEGSTGFDFTTTSSAIALGRIAGKALNLLPGSANKLTKSLSKGTGSSYIFSCWINATATGALTIRINDGEHTQATGTINFINTSGIWTYYTTVINTSAFNSTITVDAETSVAVAVDDVMFFPEVSSCIASLYGAGAAKIAETDVRGVSRFYEYDEIFRLLRVRDKDGNIVTSYTYGAGNQTPAVVPNAYITNGTALNQSDAIVGEATTFNVYPNYPSYSGAQYKIKIVPLSAHIADRTLVTNFNSDVIVSNTSVISHVFTTAGRYMVNVQVVYQGTTLTSKSLLSITVTPPPIAVTLCANRPQEIDRCGTTPLITGCVSNTTGLTMKATPLSGAGPYSYAWEGEGIPIDNATAATYSSSDYLTKPIEYRCKVTDANGSTGYAYFKIRTYLSNPNCATTPEN</sequence>
<evidence type="ECO:0008006" key="4">
    <source>
        <dbReference type="Google" id="ProtNLM"/>
    </source>
</evidence>
<evidence type="ECO:0000313" key="2">
    <source>
        <dbReference type="EMBL" id="MBL0745361.1"/>
    </source>
</evidence>
<dbReference type="RefSeq" id="WP_202015759.1">
    <property type="nucleotide sequence ID" value="NZ_JAERRB010000016.1"/>
</dbReference>
<gene>
    <name evidence="2" type="ORF">JI741_29285</name>
</gene>
<proteinExistence type="predicted"/>
<reference evidence="2 3" key="1">
    <citation type="submission" date="2021-01" db="EMBL/GenBank/DDBJ databases">
        <title>Chryseolinea sp. Jin1 Genome sequencing and assembly.</title>
        <authorList>
            <person name="Kim I."/>
        </authorList>
    </citation>
    <scope>NUCLEOTIDE SEQUENCE [LARGE SCALE GENOMIC DNA]</scope>
    <source>
        <strain evidence="2 3">Jin1</strain>
    </source>
</reference>
<dbReference type="EMBL" id="JAERRB010000016">
    <property type="protein sequence ID" value="MBL0745361.1"/>
    <property type="molecule type" value="Genomic_DNA"/>
</dbReference>
<keyword evidence="3" id="KW-1185">Reference proteome</keyword>
<comment type="caution">
    <text evidence="2">The sequence shown here is derived from an EMBL/GenBank/DDBJ whole genome shotgun (WGS) entry which is preliminary data.</text>
</comment>
<organism evidence="2 3">
    <name type="scientific">Chryseolinea lacunae</name>
    <dbReference type="NCBI Taxonomy" id="2801331"/>
    <lineage>
        <taxon>Bacteria</taxon>
        <taxon>Pseudomonadati</taxon>
        <taxon>Bacteroidota</taxon>
        <taxon>Cytophagia</taxon>
        <taxon>Cytophagales</taxon>
        <taxon>Fulvivirgaceae</taxon>
        <taxon>Chryseolinea</taxon>
    </lineage>
</organism>
<evidence type="ECO:0000313" key="3">
    <source>
        <dbReference type="Proteomes" id="UP000613030"/>
    </source>
</evidence>
<protein>
    <recommendedName>
        <fullName evidence="4">Ig-like domain-containing protein</fullName>
    </recommendedName>
</protein>
<evidence type="ECO:0000256" key="1">
    <source>
        <dbReference type="SAM" id="SignalP"/>
    </source>
</evidence>
<name>A0ABS1L0Z8_9BACT</name>
<accession>A0ABS1L0Z8</accession>